<keyword evidence="2" id="KW-0964">Secreted</keyword>
<dbReference type="SUPFAM" id="SSF51120">
    <property type="entry name" value="beta-Roll"/>
    <property type="match status" value="2"/>
</dbReference>
<evidence type="ECO:0000256" key="2">
    <source>
        <dbReference type="ARBA" id="ARBA00022525"/>
    </source>
</evidence>
<dbReference type="RefSeq" id="WP_305104427.1">
    <property type="nucleotide sequence ID" value="NZ_JAUTWS010000012.1"/>
</dbReference>
<name>A0ABT9E0M9_9PROT</name>
<organism evidence="3 4">
    <name type="scientific">Paracraurococcus lichenis</name>
    <dbReference type="NCBI Taxonomy" id="3064888"/>
    <lineage>
        <taxon>Bacteria</taxon>
        <taxon>Pseudomonadati</taxon>
        <taxon>Pseudomonadota</taxon>
        <taxon>Alphaproteobacteria</taxon>
        <taxon>Acetobacterales</taxon>
        <taxon>Roseomonadaceae</taxon>
        <taxon>Paracraurococcus</taxon>
    </lineage>
</organism>
<dbReference type="PANTHER" id="PTHR38340">
    <property type="entry name" value="S-LAYER PROTEIN"/>
    <property type="match status" value="1"/>
</dbReference>
<dbReference type="PANTHER" id="PTHR38340:SF1">
    <property type="entry name" value="S-LAYER PROTEIN"/>
    <property type="match status" value="1"/>
</dbReference>
<dbReference type="InterPro" id="IPR011049">
    <property type="entry name" value="Serralysin-like_metalloprot_C"/>
</dbReference>
<dbReference type="Gene3D" id="2.150.10.10">
    <property type="entry name" value="Serralysin-like metalloprotease, C-terminal"/>
    <property type="match status" value="3"/>
</dbReference>
<proteinExistence type="predicted"/>
<gene>
    <name evidence="3" type="ORF">Q7A36_14505</name>
</gene>
<evidence type="ECO:0000313" key="4">
    <source>
        <dbReference type="Proteomes" id="UP001243009"/>
    </source>
</evidence>
<evidence type="ECO:0000313" key="3">
    <source>
        <dbReference type="EMBL" id="MDO9709560.1"/>
    </source>
</evidence>
<dbReference type="Proteomes" id="UP001243009">
    <property type="component" value="Unassembled WGS sequence"/>
</dbReference>
<accession>A0ABT9E0M9</accession>
<comment type="subcellular location">
    <subcellularLocation>
        <location evidence="1">Secreted</location>
    </subcellularLocation>
</comment>
<reference evidence="3 4" key="1">
    <citation type="submission" date="2023-08" db="EMBL/GenBank/DDBJ databases">
        <title>The draft genome sequence of Paracraurococcus sp. LOR1-02.</title>
        <authorList>
            <person name="Kingkaew E."/>
            <person name="Tanasupawat S."/>
        </authorList>
    </citation>
    <scope>NUCLEOTIDE SEQUENCE [LARGE SCALE GENOMIC DNA]</scope>
    <source>
        <strain evidence="3 4">LOR1-02</strain>
    </source>
</reference>
<keyword evidence="4" id="KW-1185">Reference proteome</keyword>
<dbReference type="InterPro" id="IPR050557">
    <property type="entry name" value="RTX_toxin/Mannuronan_C5-epim"/>
</dbReference>
<dbReference type="EMBL" id="JAUTWS010000012">
    <property type="protein sequence ID" value="MDO9709560.1"/>
    <property type="molecule type" value="Genomic_DNA"/>
</dbReference>
<dbReference type="InterPro" id="IPR001343">
    <property type="entry name" value="Hemolysn_Ca-bd"/>
</dbReference>
<dbReference type="Pfam" id="PF00353">
    <property type="entry name" value="HemolysinCabind"/>
    <property type="match status" value="4"/>
</dbReference>
<comment type="caution">
    <text evidence="3">The sequence shown here is derived from an EMBL/GenBank/DDBJ whole genome shotgun (WGS) entry which is preliminary data.</text>
</comment>
<dbReference type="PRINTS" id="PR00313">
    <property type="entry name" value="CABNDNGRPT"/>
</dbReference>
<dbReference type="PROSITE" id="PS00330">
    <property type="entry name" value="HEMOLYSIN_CALCIUM"/>
    <property type="match status" value="2"/>
</dbReference>
<protein>
    <submittedName>
        <fullName evidence="3">Calcium-binding protein</fullName>
    </submittedName>
</protein>
<evidence type="ECO:0000256" key="1">
    <source>
        <dbReference type="ARBA" id="ARBA00004613"/>
    </source>
</evidence>
<sequence length="331" mass="33763">MAMPVIGTSGPDSLRGTEGEDVILGLAGRDTIEGLGGHDLLLGGAGADLVRGDFPGFEHTGTGGNDTILGGPGDDTLYGGSVSFGGPAGDGDNLILGGSGNDAIVAGWGADTVLGGRGDDQIRGFGEALGFSFRGAELLARADQADLLRGGPGNDGIYAGAGADSVFGGPGDDTLSGQLGADLLDGGSGADRFVMAPIILPFANSLIDTGVGEGQRDVILDFRQGEDVIDLSGYDSPDRFPFTRIGPERPEELPKPVFLGTGDFVPSLALQVRTEILPDGNTLVQFATPLGPRQPDPDTAPTVPPQPTGEIELVGTFCLTAQDFVLDYPLR</sequence>
<dbReference type="InterPro" id="IPR018511">
    <property type="entry name" value="Hemolysin-typ_Ca-bd_CS"/>
</dbReference>